<feature type="compositionally biased region" description="Polar residues" evidence="1">
    <location>
        <begin position="66"/>
        <end position="77"/>
    </location>
</feature>
<proteinExistence type="predicted"/>
<reference evidence="3" key="1">
    <citation type="journal article" date="2019" name="Int. J. Syst. Evol. Microbiol.">
        <title>The Global Catalogue of Microorganisms (GCM) 10K type strain sequencing project: providing services to taxonomists for standard genome sequencing and annotation.</title>
        <authorList>
            <consortium name="The Broad Institute Genomics Platform"/>
            <consortium name="The Broad Institute Genome Sequencing Center for Infectious Disease"/>
            <person name="Wu L."/>
            <person name="Ma J."/>
        </authorList>
    </citation>
    <scope>NUCLEOTIDE SEQUENCE [LARGE SCALE GENOMIC DNA]</scope>
    <source>
        <strain evidence="3">JCM 10649</strain>
    </source>
</reference>
<protein>
    <submittedName>
        <fullName evidence="2">Uncharacterized protein</fullName>
    </submittedName>
</protein>
<dbReference type="RefSeq" id="WP_344094416.1">
    <property type="nucleotide sequence ID" value="NZ_BAAAHB010000068.1"/>
</dbReference>
<accession>A0ABP3KJ22</accession>
<organism evidence="2 3">
    <name type="scientific">Streptomyces stramineus</name>
    <dbReference type="NCBI Taxonomy" id="173861"/>
    <lineage>
        <taxon>Bacteria</taxon>
        <taxon>Bacillati</taxon>
        <taxon>Actinomycetota</taxon>
        <taxon>Actinomycetes</taxon>
        <taxon>Kitasatosporales</taxon>
        <taxon>Streptomycetaceae</taxon>
        <taxon>Streptomyces</taxon>
    </lineage>
</organism>
<evidence type="ECO:0000256" key="1">
    <source>
        <dbReference type="SAM" id="MobiDB-lite"/>
    </source>
</evidence>
<evidence type="ECO:0000313" key="3">
    <source>
        <dbReference type="Proteomes" id="UP001499895"/>
    </source>
</evidence>
<gene>
    <name evidence="2" type="ORF">GCM10009544_48490</name>
</gene>
<dbReference type="Proteomes" id="UP001499895">
    <property type="component" value="Unassembled WGS sequence"/>
</dbReference>
<sequence>MNDRNSSPHERMLAYLREGDQLVPPDTRGPGDWEVLYDRLSEAADLTARSAPEPVDPPMRIRRENGFTTGTARSAAG</sequence>
<name>A0ABP3KJ22_9ACTN</name>
<comment type="caution">
    <text evidence="2">The sequence shown here is derived from an EMBL/GenBank/DDBJ whole genome shotgun (WGS) entry which is preliminary data.</text>
</comment>
<evidence type="ECO:0000313" key="2">
    <source>
        <dbReference type="EMBL" id="GAA0480875.1"/>
    </source>
</evidence>
<dbReference type="EMBL" id="BAAAHB010000068">
    <property type="protein sequence ID" value="GAA0480875.1"/>
    <property type="molecule type" value="Genomic_DNA"/>
</dbReference>
<feature type="region of interest" description="Disordered" evidence="1">
    <location>
        <begin position="47"/>
        <end position="77"/>
    </location>
</feature>
<keyword evidence="3" id="KW-1185">Reference proteome</keyword>